<organism evidence="2 3">
    <name type="scientific">Naganishia liquefaciens</name>
    <dbReference type="NCBI Taxonomy" id="104408"/>
    <lineage>
        <taxon>Eukaryota</taxon>
        <taxon>Fungi</taxon>
        <taxon>Dikarya</taxon>
        <taxon>Basidiomycota</taxon>
        <taxon>Agaricomycotina</taxon>
        <taxon>Tremellomycetes</taxon>
        <taxon>Filobasidiales</taxon>
        <taxon>Filobasidiaceae</taxon>
        <taxon>Naganishia</taxon>
    </lineage>
</organism>
<dbReference type="GO" id="GO:0070941">
    <property type="term" value="P:eisosome assembly"/>
    <property type="evidence" value="ECO:0007669"/>
    <property type="project" value="TreeGrafter"/>
</dbReference>
<feature type="compositionally biased region" description="Polar residues" evidence="1">
    <location>
        <begin position="341"/>
        <end position="352"/>
    </location>
</feature>
<sequence>MTSLLPHQHRSTSDRLLNNYLSSQKQLSTSLLTLLSHSHSSSSSLLAYVTSSPGVLFPVRRAVQYAAFEGPSDPEADSGSSGKWNEYIQSLENFRKDLKDVHTLEEELSQVKRDREILVSRLIKATKSKPSKKDILRNTTGSRNGGSLAGGSDAGGSVLSFRSDDSERTAGGTSKRQAKLAEAQAEVLGCEEHLRGLELRLEQERSKVMQQGLLERFKAMEDVGRMWQRQARLGIAELQRADGPDGPLLHPNAYEVESNGSIAPSQSASQIGYGSDGEHERSMGRNSNRSRRVPPISGSVTGSIAEEDENQTSGSEDEGNLVVHENQRGGFGGRVPPPAHSNATLTQANGNAGSKRFSAGNGHGVPSITDFRGVQRRNSGSSVGSSNAGRQGGRRTQSEVGMGYNPPRNRNSLKRQSLRRTFSGGAASDGSSVRSLRGNGKKKSGFFRSIAKLFKTKPAGETGSIRGSRRGGADSPPLTRRNTSGWTTRTDTNLRARAGGRSGAADSSDDEDMMGGGAMMAVTNNRNNTWSVDKVGLAPPVKAGKTTKKSRSDLGAGKGRSNSQSTITPAAPASGGAKVVSKPPGVSPPGIARSNTMNSVSTAGDKSSKRLRQGSITRTRTSGSQVGAPSIASVLEQGKSASVAPKLMEVPKAPKSQVTPQMYTVTAPPPTSKSLLTSPPPLSSSASAPLGFGDNKRVPAASKSAVSTTKSVKSTASSNTTTMPRSATTNLDNLGLGAPVSTNVHAADDLPPRGQTPLPPSKTLSPPAKSAMRAHSPTPPTQNQPPPPPPAFMVKAPGPVVVDKPVTVEQEKPVNIEKEKENVPESKRAVERFETPATTTTDASTYTDGESVYESAVEDEGTDGERTGRVKGNAPQAPVSDDESDSDDTAIMSRYKVVENTEGVAGKVKGESKVPIEDFHQESAASAPSTLQVPGQNAPGSGNRADDYVAPAPVSVTESTIERRKSVRMNVPDSPSTPIAEEESPVSPRREPGNANGWSSSRVGRPIDSSDEDESAAYVKARKGLAKYASLSASSPGKTPKKKKSTSKVKA</sequence>
<feature type="region of interest" description="Disordered" evidence="1">
    <location>
        <begin position="458"/>
        <end position="633"/>
    </location>
</feature>
<comment type="caution">
    <text evidence="2">The sequence shown here is derived from an EMBL/GenBank/DDBJ whole genome shotgun (WGS) entry which is preliminary data.</text>
</comment>
<feature type="compositionally biased region" description="Basic and acidic residues" evidence="1">
    <location>
        <begin position="908"/>
        <end position="921"/>
    </location>
</feature>
<dbReference type="PANTHER" id="PTHR31962">
    <property type="entry name" value="SPHINGOLIPID LONG CHAIN BASE-RESPONSIVE PROTEIN PIL1"/>
    <property type="match status" value="1"/>
</dbReference>
<feature type="compositionally biased region" description="Polar residues" evidence="1">
    <location>
        <begin position="480"/>
        <end position="493"/>
    </location>
</feature>
<protein>
    <submittedName>
        <fullName evidence="2">Uncharacterized protein</fullName>
    </submittedName>
</protein>
<dbReference type="GO" id="GO:0006897">
    <property type="term" value="P:endocytosis"/>
    <property type="evidence" value="ECO:0007669"/>
    <property type="project" value="TreeGrafter"/>
</dbReference>
<feature type="compositionally biased region" description="Low complexity" evidence="1">
    <location>
        <begin position="578"/>
        <end position="590"/>
    </location>
</feature>
<dbReference type="Gene3D" id="1.20.1270.60">
    <property type="entry name" value="Arfaptin homology (AH) domain/BAR domain"/>
    <property type="match status" value="1"/>
</dbReference>
<dbReference type="InterPro" id="IPR027267">
    <property type="entry name" value="AH/BAR_dom_sf"/>
</dbReference>
<feature type="compositionally biased region" description="Polar residues" evidence="1">
    <location>
        <begin position="259"/>
        <end position="272"/>
    </location>
</feature>
<dbReference type="AlphaFoldDB" id="A0A8H3TNP1"/>
<evidence type="ECO:0000256" key="1">
    <source>
        <dbReference type="SAM" id="MobiDB-lite"/>
    </source>
</evidence>
<feature type="compositionally biased region" description="Polar residues" evidence="1">
    <location>
        <begin position="593"/>
        <end position="605"/>
    </location>
</feature>
<feature type="region of interest" description="Disordered" evidence="1">
    <location>
        <begin position="259"/>
        <end position="442"/>
    </location>
</feature>
<dbReference type="GO" id="GO:0008289">
    <property type="term" value="F:lipid binding"/>
    <property type="evidence" value="ECO:0007669"/>
    <property type="project" value="TreeGrafter"/>
</dbReference>
<accession>A0A8H3TNP1</accession>
<feature type="compositionally biased region" description="Low complexity" evidence="1">
    <location>
        <begin position="495"/>
        <end position="506"/>
    </location>
</feature>
<feature type="region of interest" description="Disordered" evidence="1">
    <location>
        <begin position="646"/>
        <end position="1051"/>
    </location>
</feature>
<feature type="region of interest" description="Disordered" evidence="1">
    <location>
        <begin position="130"/>
        <end position="176"/>
    </location>
</feature>
<proteinExistence type="predicted"/>
<feature type="compositionally biased region" description="Low complexity" evidence="1">
    <location>
        <begin position="761"/>
        <end position="771"/>
    </location>
</feature>
<gene>
    <name evidence="2" type="ORF">NliqN6_0799</name>
</gene>
<feature type="compositionally biased region" description="Polar residues" evidence="1">
    <location>
        <begin position="614"/>
        <end position="627"/>
    </location>
</feature>
<dbReference type="GO" id="GO:0036286">
    <property type="term" value="C:eisosome filament"/>
    <property type="evidence" value="ECO:0007669"/>
    <property type="project" value="TreeGrafter"/>
</dbReference>
<feature type="compositionally biased region" description="Low complexity" evidence="1">
    <location>
        <begin position="672"/>
        <end position="690"/>
    </location>
</feature>
<dbReference type="EMBL" id="BLZA01000007">
    <property type="protein sequence ID" value="GHJ84397.1"/>
    <property type="molecule type" value="Genomic_DNA"/>
</dbReference>
<feature type="compositionally biased region" description="Polar residues" evidence="1">
    <location>
        <begin position="723"/>
        <end position="732"/>
    </location>
</feature>
<dbReference type="Proteomes" id="UP000620104">
    <property type="component" value="Unassembled WGS sequence"/>
</dbReference>
<dbReference type="OrthoDB" id="3358861at2759"/>
<keyword evidence="3" id="KW-1185">Reference proteome</keyword>
<dbReference type="GO" id="GO:0005886">
    <property type="term" value="C:plasma membrane"/>
    <property type="evidence" value="ECO:0007669"/>
    <property type="project" value="TreeGrafter"/>
</dbReference>
<dbReference type="InterPro" id="IPR028245">
    <property type="entry name" value="PIL1/LSP1"/>
</dbReference>
<feature type="compositionally biased region" description="Pro residues" evidence="1">
    <location>
        <begin position="777"/>
        <end position="791"/>
    </location>
</feature>
<dbReference type="PANTHER" id="PTHR31962:SF1">
    <property type="entry name" value="SPHINGOLIPID LONG CHAIN BASE-RESPONSIVE PROTEIN PIL1"/>
    <property type="match status" value="1"/>
</dbReference>
<feature type="compositionally biased region" description="Polar residues" evidence="1">
    <location>
        <begin position="522"/>
        <end position="531"/>
    </location>
</feature>
<name>A0A8H3TNP1_9TREE</name>
<feature type="compositionally biased region" description="Gly residues" evidence="1">
    <location>
        <begin position="143"/>
        <end position="154"/>
    </location>
</feature>
<feature type="compositionally biased region" description="Polar residues" evidence="1">
    <location>
        <begin position="923"/>
        <end position="940"/>
    </location>
</feature>
<feature type="compositionally biased region" description="Low complexity" evidence="1">
    <location>
        <begin position="376"/>
        <end position="389"/>
    </location>
</feature>
<feature type="compositionally biased region" description="Low complexity" evidence="1">
    <location>
        <begin position="700"/>
        <end position="722"/>
    </location>
</feature>
<feature type="compositionally biased region" description="Low complexity" evidence="1">
    <location>
        <begin position="835"/>
        <end position="848"/>
    </location>
</feature>
<feature type="compositionally biased region" description="Basic residues" evidence="1">
    <location>
        <begin position="1039"/>
        <end position="1051"/>
    </location>
</feature>
<evidence type="ECO:0000313" key="2">
    <source>
        <dbReference type="EMBL" id="GHJ84397.1"/>
    </source>
</evidence>
<feature type="compositionally biased region" description="Basic and acidic residues" evidence="1">
    <location>
        <begin position="809"/>
        <end position="834"/>
    </location>
</feature>
<feature type="compositionally biased region" description="Acidic residues" evidence="1">
    <location>
        <begin position="305"/>
        <end position="319"/>
    </location>
</feature>
<evidence type="ECO:0000313" key="3">
    <source>
        <dbReference type="Proteomes" id="UP000620104"/>
    </source>
</evidence>
<reference evidence="2" key="1">
    <citation type="submission" date="2020-07" db="EMBL/GenBank/DDBJ databases">
        <title>Draft Genome Sequence of a Deep-Sea Yeast, Naganishia (Cryptococcus) liquefaciens strain N6.</title>
        <authorList>
            <person name="Han Y.W."/>
            <person name="Kajitani R."/>
            <person name="Morimoto H."/>
            <person name="Parhat M."/>
            <person name="Tsubouchi H."/>
            <person name="Bakenova O."/>
            <person name="Ogata M."/>
            <person name="Argunhan B."/>
            <person name="Aoki R."/>
            <person name="Kajiwara S."/>
            <person name="Itoh T."/>
            <person name="Iwasaki H."/>
        </authorList>
    </citation>
    <scope>NUCLEOTIDE SEQUENCE</scope>
    <source>
        <strain evidence="2">N6</strain>
    </source>
</reference>